<evidence type="ECO:0000313" key="3">
    <source>
        <dbReference type="Proteomes" id="UP000624244"/>
    </source>
</evidence>
<name>A0A8H5Z7Q9_COCSA</name>
<protein>
    <recommendedName>
        <fullName evidence="1">PD-(D/E)XK nuclease-like domain-containing protein</fullName>
    </recommendedName>
</protein>
<feature type="domain" description="PD-(D/E)XK nuclease-like" evidence="1">
    <location>
        <begin position="10"/>
        <end position="202"/>
    </location>
</feature>
<dbReference type="Pfam" id="PF20516">
    <property type="entry name" value="PDDEXK_12"/>
    <property type="match status" value="1"/>
</dbReference>
<gene>
    <name evidence="2" type="ORF">GGP41_004501</name>
</gene>
<evidence type="ECO:0000259" key="1">
    <source>
        <dbReference type="Pfam" id="PF20516"/>
    </source>
</evidence>
<accession>A0A8H5Z7Q9</accession>
<dbReference type="EMBL" id="WNKQ01000024">
    <property type="protein sequence ID" value="KAF5844315.1"/>
    <property type="molecule type" value="Genomic_DNA"/>
</dbReference>
<dbReference type="AlphaFoldDB" id="A0A8H5Z7Q9"/>
<proteinExistence type="predicted"/>
<organism evidence="2 3">
    <name type="scientific">Cochliobolus sativus</name>
    <name type="common">Common root rot and spot blotch fungus</name>
    <name type="synonym">Bipolaris sorokiniana</name>
    <dbReference type="NCBI Taxonomy" id="45130"/>
    <lineage>
        <taxon>Eukaryota</taxon>
        <taxon>Fungi</taxon>
        <taxon>Dikarya</taxon>
        <taxon>Ascomycota</taxon>
        <taxon>Pezizomycotina</taxon>
        <taxon>Dothideomycetes</taxon>
        <taxon>Pleosporomycetidae</taxon>
        <taxon>Pleosporales</taxon>
        <taxon>Pleosporineae</taxon>
        <taxon>Pleosporaceae</taxon>
        <taxon>Bipolaris</taxon>
    </lineage>
</organism>
<evidence type="ECO:0000313" key="2">
    <source>
        <dbReference type="EMBL" id="KAF5844315.1"/>
    </source>
</evidence>
<reference evidence="2" key="1">
    <citation type="submission" date="2019-11" db="EMBL/GenBank/DDBJ databases">
        <title>Bipolaris sorokiniana Genome sequencing.</title>
        <authorList>
            <person name="Wang H."/>
        </authorList>
    </citation>
    <scope>NUCLEOTIDE SEQUENCE</scope>
</reference>
<sequence length="204" mass="22283">MLMELQIMEEDSDAAEPHWNSDVHFMMLRQVCMHLPGIQQQNITSARPNPHLVPKTGFSNTESKLVDYALVCDESLIPSHLVQQIDSINHTSASVQSLRQDPIAISIEAKTPNGSESTALAQLSLWAATHLNRLRTLLRPTKRDVVSMPLPLIMAVGGRYSLFFAIDGTITEGITIAGGETEFGDCVTLDGCYQVLAGLRAVGI</sequence>
<dbReference type="Proteomes" id="UP000624244">
    <property type="component" value="Unassembled WGS sequence"/>
</dbReference>
<dbReference type="InterPro" id="IPR046797">
    <property type="entry name" value="PDDEXK_12"/>
</dbReference>
<comment type="caution">
    <text evidence="2">The sequence shown here is derived from an EMBL/GenBank/DDBJ whole genome shotgun (WGS) entry which is preliminary data.</text>
</comment>